<evidence type="ECO:0000313" key="9">
    <source>
        <dbReference type="Proteomes" id="UP000199076"/>
    </source>
</evidence>
<dbReference type="AlphaFoldDB" id="A0A1G7M169"/>
<dbReference type="GO" id="GO:0016787">
    <property type="term" value="F:hydrolase activity"/>
    <property type="evidence" value="ECO:0007669"/>
    <property type="project" value="UniProtKB-KW"/>
</dbReference>
<proteinExistence type="inferred from homology"/>
<dbReference type="InterPro" id="IPR050556">
    <property type="entry name" value="Type_II_TA_system_RNase"/>
</dbReference>
<sequence length="130" mass="14067">MLFLDSSTLIAYSNDVTEVVEYVDDEGRLFTASICVYEVVEGEMWATGKSAHVVRQGFGGVQSVDLNETIAMEAARIQNELRGDGAEMAVRDLLIAATARSTGAELVVADSDFETEHLTDLMTVTNLASE</sequence>
<dbReference type="Gene3D" id="3.40.50.1010">
    <property type="entry name" value="5'-nuclease"/>
    <property type="match status" value="1"/>
</dbReference>
<dbReference type="InterPro" id="IPR002716">
    <property type="entry name" value="PIN_dom"/>
</dbReference>
<gene>
    <name evidence="8" type="ORF">SAMN05216218_10798</name>
</gene>
<keyword evidence="4" id="KW-0378">Hydrolase</keyword>
<evidence type="ECO:0000256" key="1">
    <source>
        <dbReference type="ARBA" id="ARBA00001946"/>
    </source>
</evidence>
<evidence type="ECO:0000256" key="2">
    <source>
        <dbReference type="ARBA" id="ARBA00022722"/>
    </source>
</evidence>
<dbReference type="OrthoDB" id="147588at2157"/>
<dbReference type="Proteomes" id="UP000199076">
    <property type="component" value="Unassembled WGS sequence"/>
</dbReference>
<dbReference type="SUPFAM" id="SSF88723">
    <property type="entry name" value="PIN domain-like"/>
    <property type="match status" value="1"/>
</dbReference>
<dbReference type="PANTHER" id="PTHR33653">
    <property type="entry name" value="RIBONUCLEASE VAPC2"/>
    <property type="match status" value="1"/>
</dbReference>
<dbReference type="GO" id="GO:0004518">
    <property type="term" value="F:nuclease activity"/>
    <property type="evidence" value="ECO:0007669"/>
    <property type="project" value="UniProtKB-KW"/>
</dbReference>
<dbReference type="Pfam" id="PF01850">
    <property type="entry name" value="PIN"/>
    <property type="match status" value="1"/>
</dbReference>
<dbReference type="RefSeq" id="WP_092691645.1">
    <property type="nucleotide sequence ID" value="NZ_FNBK01000007.1"/>
</dbReference>
<evidence type="ECO:0000313" key="8">
    <source>
        <dbReference type="EMBL" id="SDF55545.1"/>
    </source>
</evidence>
<accession>A0A1G7M169</accession>
<feature type="domain" description="PIN" evidence="7">
    <location>
        <begin position="3"/>
        <end position="114"/>
    </location>
</feature>
<dbReference type="GO" id="GO:0046872">
    <property type="term" value="F:metal ion binding"/>
    <property type="evidence" value="ECO:0007669"/>
    <property type="project" value="UniProtKB-KW"/>
</dbReference>
<name>A0A1G7M169_9EURY</name>
<comment type="cofactor">
    <cofactor evidence="1">
        <name>Mg(2+)</name>
        <dbReference type="ChEBI" id="CHEBI:18420"/>
    </cofactor>
</comment>
<reference evidence="9" key="1">
    <citation type="submission" date="2016-10" db="EMBL/GenBank/DDBJ databases">
        <authorList>
            <person name="Varghese N."/>
            <person name="Submissions S."/>
        </authorList>
    </citation>
    <scope>NUCLEOTIDE SEQUENCE [LARGE SCALE GENOMIC DNA]</scope>
    <source>
        <strain evidence="9">IBRC-M 10760</strain>
    </source>
</reference>
<protein>
    <recommendedName>
        <fullName evidence="7">PIN domain-containing protein</fullName>
    </recommendedName>
</protein>
<evidence type="ECO:0000256" key="6">
    <source>
        <dbReference type="ARBA" id="ARBA00038093"/>
    </source>
</evidence>
<evidence type="ECO:0000256" key="5">
    <source>
        <dbReference type="ARBA" id="ARBA00022842"/>
    </source>
</evidence>
<keyword evidence="3" id="KW-0479">Metal-binding</keyword>
<comment type="similarity">
    <text evidence="6">Belongs to the PINc/VapC protein family.</text>
</comment>
<dbReference type="STRING" id="660518.SAMN05216218_10798"/>
<keyword evidence="2" id="KW-0540">Nuclease</keyword>
<organism evidence="8 9">
    <name type="scientific">Halorientalis regularis</name>
    <dbReference type="NCBI Taxonomy" id="660518"/>
    <lineage>
        <taxon>Archaea</taxon>
        <taxon>Methanobacteriati</taxon>
        <taxon>Methanobacteriota</taxon>
        <taxon>Stenosarchaea group</taxon>
        <taxon>Halobacteria</taxon>
        <taxon>Halobacteriales</taxon>
        <taxon>Haloarculaceae</taxon>
        <taxon>Halorientalis</taxon>
    </lineage>
</organism>
<keyword evidence="9" id="KW-1185">Reference proteome</keyword>
<keyword evidence="5" id="KW-0460">Magnesium</keyword>
<dbReference type="EMBL" id="FNBK01000007">
    <property type="protein sequence ID" value="SDF55545.1"/>
    <property type="molecule type" value="Genomic_DNA"/>
</dbReference>
<dbReference type="PANTHER" id="PTHR33653:SF1">
    <property type="entry name" value="RIBONUCLEASE VAPC2"/>
    <property type="match status" value="1"/>
</dbReference>
<evidence type="ECO:0000259" key="7">
    <source>
        <dbReference type="Pfam" id="PF01850"/>
    </source>
</evidence>
<evidence type="ECO:0000256" key="3">
    <source>
        <dbReference type="ARBA" id="ARBA00022723"/>
    </source>
</evidence>
<dbReference type="InterPro" id="IPR029060">
    <property type="entry name" value="PIN-like_dom_sf"/>
</dbReference>
<evidence type="ECO:0000256" key="4">
    <source>
        <dbReference type="ARBA" id="ARBA00022801"/>
    </source>
</evidence>